<keyword evidence="3" id="KW-0963">Cytoplasm</keyword>
<comment type="caution">
    <text evidence="9">The sequence shown here is derived from an EMBL/GenBank/DDBJ whole genome shotgun (WGS) entry which is preliminary data.</text>
</comment>
<dbReference type="SMART" id="SM00102">
    <property type="entry name" value="ADF"/>
    <property type="match status" value="2"/>
</dbReference>
<evidence type="ECO:0000256" key="4">
    <source>
        <dbReference type="ARBA" id="ARBA00022737"/>
    </source>
</evidence>
<dbReference type="SUPFAM" id="SSF55753">
    <property type="entry name" value="Actin depolymerizing proteins"/>
    <property type="match status" value="2"/>
</dbReference>
<dbReference type="PROSITE" id="PS51263">
    <property type="entry name" value="ADF_H"/>
    <property type="match status" value="2"/>
</dbReference>
<dbReference type="EMBL" id="JBBJBU010000001">
    <property type="protein sequence ID" value="KAK7207769.1"/>
    <property type="molecule type" value="Genomic_DNA"/>
</dbReference>
<evidence type="ECO:0000313" key="10">
    <source>
        <dbReference type="Proteomes" id="UP001498771"/>
    </source>
</evidence>
<dbReference type="PANTHER" id="PTHR13759">
    <property type="entry name" value="TWINFILIN"/>
    <property type="match status" value="1"/>
</dbReference>
<name>A0ABR1FD48_9ASCO</name>
<keyword evidence="4" id="KW-0677">Repeat</keyword>
<dbReference type="InterPro" id="IPR029006">
    <property type="entry name" value="ADF-H/Gelsolin-like_dom_sf"/>
</dbReference>
<dbReference type="InterPro" id="IPR002108">
    <property type="entry name" value="ADF-H"/>
</dbReference>
<evidence type="ECO:0000256" key="7">
    <source>
        <dbReference type="ARBA" id="ARBA00038532"/>
    </source>
</evidence>
<keyword evidence="10" id="KW-1185">Reference proteome</keyword>
<accession>A0ABR1FD48</accession>
<evidence type="ECO:0000256" key="6">
    <source>
        <dbReference type="ARBA" id="ARBA00023212"/>
    </source>
</evidence>
<dbReference type="Proteomes" id="UP001498771">
    <property type="component" value="Unassembled WGS sequence"/>
</dbReference>
<proteinExistence type="inferred from homology"/>
<evidence type="ECO:0000256" key="5">
    <source>
        <dbReference type="ARBA" id="ARBA00023203"/>
    </source>
</evidence>
<reference evidence="9 10" key="1">
    <citation type="submission" date="2024-03" db="EMBL/GenBank/DDBJ databases">
        <title>Genome-scale model development and genomic sequencing of the oleaginous clade Lipomyces.</title>
        <authorList>
            <consortium name="Lawrence Berkeley National Laboratory"/>
            <person name="Czajka J.J."/>
            <person name="Han Y."/>
            <person name="Kim J."/>
            <person name="Mondo S.J."/>
            <person name="Hofstad B.A."/>
            <person name="Robles A."/>
            <person name="Haridas S."/>
            <person name="Riley R."/>
            <person name="LaButti K."/>
            <person name="Pangilinan J."/>
            <person name="Andreopoulos W."/>
            <person name="Lipzen A."/>
            <person name="Yan J."/>
            <person name="Wang M."/>
            <person name="Ng V."/>
            <person name="Grigoriev I.V."/>
            <person name="Spatafora J.W."/>
            <person name="Magnuson J.K."/>
            <person name="Baker S.E."/>
            <person name="Pomraning K.R."/>
        </authorList>
    </citation>
    <scope>NUCLEOTIDE SEQUENCE [LARGE SCALE GENOMIC DNA]</scope>
    <source>
        <strain evidence="9 10">Phaff 52-87</strain>
    </source>
</reference>
<protein>
    <recommendedName>
        <fullName evidence="8">ADF-H domain-containing protein</fullName>
    </recommendedName>
</protein>
<dbReference type="CDD" id="cd11285">
    <property type="entry name" value="ADF_Twf-N_like"/>
    <property type="match status" value="1"/>
</dbReference>
<dbReference type="InterPro" id="IPR028458">
    <property type="entry name" value="Twinfilin"/>
</dbReference>
<dbReference type="GeneID" id="90037118"/>
<dbReference type="Gene3D" id="3.40.20.10">
    <property type="entry name" value="Severin"/>
    <property type="match status" value="2"/>
</dbReference>
<evidence type="ECO:0000256" key="1">
    <source>
        <dbReference type="ARBA" id="ARBA00004245"/>
    </source>
</evidence>
<evidence type="ECO:0000256" key="2">
    <source>
        <dbReference type="ARBA" id="ARBA00009557"/>
    </source>
</evidence>
<keyword evidence="6" id="KW-0206">Cytoskeleton</keyword>
<organism evidence="9 10">
    <name type="scientific">Myxozyma melibiosi</name>
    <dbReference type="NCBI Taxonomy" id="54550"/>
    <lineage>
        <taxon>Eukaryota</taxon>
        <taxon>Fungi</taxon>
        <taxon>Dikarya</taxon>
        <taxon>Ascomycota</taxon>
        <taxon>Saccharomycotina</taxon>
        <taxon>Lipomycetes</taxon>
        <taxon>Lipomycetales</taxon>
        <taxon>Lipomycetaceae</taxon>
        <taxon>Myxozyma</taxon>
    </lineage>
</organism>
<evidence type="ECO:0000256" key="3">
    <source>
        <dbReference type="ARBA" id="ARBA00022490"/>
    </source>
</evidence>
<gene>
    <name evidence="9" type="ORF">BZA70DRAFT_272171</name>
</gene>
<dbReference type="RefSeq" id="XP_064770802.1">
    <property type="nucleotide sequence ID" value="XM_064911606.1"/>
</dbReference>
<dbReference type="Pfam" id="PF00241">
    <property type="entry name" value="Cofilin_ADF"/>
    <property type="match status" value="2"/>
</dbReference>
<sequence length="331" mass="36232">MSNQSGIKSSPELLQTFKQFSSDGSLRTLLISIENESLEPGSQFPVKSNYFDDMAQLSSVVKPNAPLYILHRKDEGNEFTLISYIPDAAPVRHKMLYASTRNTLMRELGSDKIASSFFTTEQDELSAEGLRKFVAHEQLSNPLSEEERALKSVMEIEAKEGLAGTTTRKSHVSSGLSFPVSDSVRDALSELEGGRENVAVLELDVSKESVELATRTTVEDPSQLSEVISTDAPRYTFFLFEHGEGAGKEKALVFIYTCPSSAKIKERMLYASCRAAVIAEAEGVSGMKVARKIEASDGSEITRASLEADLRPAPVAAKQAFARPKAPGRRR</sequence>
<keyword evidence="5" id="KW-0009">Actin-binding</keyword>
<comment type="subunit">
    <text evidence="7">Interacts with G-actin; ADP-actin form.</text>
</comment>
<feature type="domain" description="ADF-H" evidence="8">
    <location>
        <begin position="175"/>
        <end position="311"/>
    </location>
</feature>
<feature type="domain" description="ADF-H" evidence="8">
    <location>
        <begin position="5"/>
        <end position="135"/>
    </location>
</feature>
<comment type="similarity">
    <text evidence="2">Belongs to the actin-binding proteins ADF family. Twinfilin subfamily.</text>
</comment>
<dbReference type="PANTHER" id="PTHR13759:SF1">
    <property type="entry name" value="TWINFILIN"/>
    <property type="match status" value="1"/>
</dbReference>
<evidence type="ECO:0000313" key="9">
    <source>
        <dbReference type="EMBL" id="KAK7207769.1"/>
    </source>
</evidence>
<dbReference type="CDD" id="cd11284">
    <property type="entry name" value="ADF_Twf-C_like"/>
    <property type="match status" value="1"/>
</dbReference>
<comment type="subcellular location">
    <subcellularLocation>
        <location evidence="1">Cytoplasm</location>
        <location evidence="1">Cytoskeleton</location>
    </subcellularLocation>
</comment>
<evidence type="ECO:0000259" key="8">
    <source>
        <dbReference type="PROSITE" id="PS51263"/>
    </source>
</evidence>